<protein>
    <submittedName>
        <fullName evidence="3">Uncharacterized protein</fullName>
    </submittedName>
</protein>
<feature type="transmembrane region" description="Helical" evidence="2">
    <location>
        <begin position="189"/>
        <end position="209"/>
    </location>
</feature>
<keyword evidence="2" id="KW-0472">Membrane</keyword>
<name>A2E831_TRIV3</name>
<feature type="transmembrane region" description="Helical" evidence="2">
    <location>
        <begin position="258"/>
        <end position="276"/>
    </location>
</feature>
<feature type="compositionally biased region" description="Acidic residues" evidence="1">
    <location>
        <begin position="435"/>
        <end position="449"/>
    </location>
</feature>
<keyword evidence="2" id="KW-1133">Transmembrane helix</keyword>
<feature type="compositionally biased region" description="Polar residues" evidence="1">
    <location>
        <begin position="457"/>
        <end position="468"/>
    </location>
</feature>
<dbReference type="Proteomes" id="UP000001542">
    <property type="component" value="Unassembled WGS sequence"/>
</dbReference>
<feature type="transmembrane region" description="Helical" evidence="2">
    <location>
        <begin position="288"/>
        <end position="310"/>
    </location>
</feature>
<organism evidence="3 4">
    <name type="scientific">Trichomonas vaginalis (strain ATCC PRA-98 / G3)</name>
    <dbReference type="NCBI Taxonomy" id="412133"/>
    <lineage>
        <taxon>Eukaryota</taxon>
        <taxon>Metamonada</taxon>
        <taxon>Parabasalia</taxon>
        <taxon>Trichomonadida</taxon>
        <taxon>Trichomonadidae</taxon>
        <taxon>Trichomonas</taxon>
    </lineage>
</organism>
<dbReference type="KEGG" id="tva:4769098"/>
<evidence type="ECO:0000313" key="4">
    <source>
        <dbReference type="Proteomes" id="UP000001542"/>
    </source>
</evidence>
<dbReference type="RefSeq" id="XP_001323372.1">
    <property type="nucleotide sequence ID" value="XM_001323337.1"/>
</dbReference>
<evidence type="ECO:0000313" key="3">
    <source>
        <dbReference type="EMBL" id="EAY11149.1"/>
    </source>
</evidence>
<accession>A2E831</accession>
<feature type="transmembrane region" description="Helical" evidence="2">
    <location>
        <begin position="330"/>
        <end position="347"/>
    </location>
</feature>
<evidence type="ECO:0000256" key="2">
    <source>
        <dbReference type="SAM" id="Phobius"/>
    </source>
</evidence>
<reference evidence="3" key="2">
    <citation type="journal article" date="2007" name="Science">
        <title>Draft genome sequence of the sexually transmitted pathogen Trichomonas vaginalis.</title>
        <authorList>
            <person name="Carlton J.M."/>
            <person name="Hirt R.P."/>
            <person name="Silva J.C."/>
            <person name="Delcher A.L."/>
            <person name="Schatz M."/>
            <person name="Zhao Q."/>
            <person name="Wortman J.R."/>
            <person name="Bidwell S.L."/>
            <person name="Alsmark U.C.M."/>
            <person name="Besteiro S."/>
            <person name="Sicheritz-Ponten T."/>
            <person name="Noel C.J."/>
            <person name="Dacks J.B."/>
            <person name="Foster P.G."/>
            <person name="Simillion C."/>
            <person name="Van de Peer Y."/>
            <person name="Miranda-Saavedra D."/>
            <person name="Barton G.J."/>
            <person name="Westrop G.D."/>
            <person name="Mueller S."/>
            <person name="Dessi D."/>
            <person name="Fiori P.L."/>
            <person name="Ren Q."/>
            <person name="Paulsen I."/>
            <person name="Zhang H."/>
            <person name="Bastida-Corcuera F.D."/>
            <person name="Simoes-Barbosa A."/>
            <person name="Brown M.T."/>
            <person name="Hayes R.D."/>
            <person name="Mukherjee M."/>
            <person name="Okumura C.Y."/>
            <person name="Schneider R."/>
            <person name="Smith A.J."/>
            <person name="Vanacova S."/>
            <person name="Villalvazo M."/>
            <person name="Haas B.J."/>
            <person name="Pertea M."/>
            <person name="Feldblyum T.V."/>
            <person name="Utterback T.R."/>
            <person name="Shu C.L."/>
            <person name="Osoegawa K."/>
            <person name="de Jong P.J."/>
            <person name="Hrdy I."/>
            <person name="Horvathova L."/>
            <person name="Zubacova Z."/>
            <person name="Dolezal P."/>
            <person name="Malik S.B."/>
            <person name="Logsdon J.M. Jr."/>
            <person name="Henze K."/>
            <person name="Gupta A."/>
            <person name="Wang C.C."/>
            <person name="Dunne R.L."/>
            <person name="Upcroft J.A."/>
            <person name="Upcroft P."/>
            <person name="White O."/>
            <person name="Salzberg S.L."/>
            <person name="Tang P."/>
            <person name="Chiu C.-H."/>
            <person name="Lee Y.-S."/>
            <person name="Embley T.M."/>
            <person name="Coombs G.H."/>
            <person name="Mottram J.C."/>
            <person name="Tachezy J."/>
            <person name="Fraser-Liggett C.M."/>
            <person name="Johnson P.J."/>
        </authorList>
    </citation>
    <scope>NUCLEOTIDE SEQUENCE [LARGE SCALE GENOMIC DNA]</scope>
    <source>
        <strain evidence="3">G3</strain>
    </source>
</reference>
<keyword evidence="2" id="KW-0812">Transmembrane</keyword>
<keyword evidence="4" id="KW-1185">Reference proteome</keyword>
<dbReference type="InParanoid" id="A2E831"/>
<evidence type="ECO:0000256" key="1">
    <source>
        <dbReference type="SAM" id="MobiDB-lite"/>
    </source>
</evidence>
<sequence>MFELFEDKKNQDEKNTPEVIVKQNTVSEIMDTKDMRTLAYILIGLFSTIIFFNYKVEYLETQESKRIDVSDGSRQSVTYAITANNLSQNNIFSILEYRYLPDSSTESKSCQWNFKVHTYYYDNEGNITRAIENRNWHRWTANETFHPMHFTQTRNISSLRISSNSDAQKEWLGAMEFRWTVPIRSAFKIAFSIHTEFFIFYIILFIFYVKNSLKFKMKARSKIVMTLLPLGLISEFPYEYFGFEFIFSDTLRDTFFYLYYGLTVLFIAFRIHEFNVETCMMKKNMKAFTFGGAMTIQGVLSSISRHLIMYSLPSLPDGTDPSEGDFISKNLFAVVVGLTFYQVLTALMDKMDKKKNDDLERFKIQHYPLFFSMVVSVVFFLQDARKKSFIQNPVKKAIMQGVWHLVIFFESIISIPIKNDRADAFEFEIDRDQIDSESYEEETEEDENHDPEKPENEPQNLENTQLITNEPPKEVNDLLSVN</sequence>
<feature type="transmembrane region" description="Helical" evidence="2">
    <location>
        <begin position="367"/>
        <end position="385"/>
    </location>
</feature>
<reference evidence="3" key="1">
    <citation type="submission" date="2006-10" db="EMBL/GenBank/DDBJ databases">
        <authorList>
            <person name="Amadeo P."/>
            <person name="Zhao Q."/>
            <person name="Wortman J."/>
            <person name="Fraser-Liggett C."/>
            <person name="Carlton J."/>
        </authorList>
    </citation>
    <scope>NUCLEOTIDE SEQUENCE</scope>
    <source>
        <strain evidence="3">G3</strain>
    </source>
</reference>
<gene>
    <name evidence="3" type="ORF">TVAG_498430</name>
</gene>
<dbReference type="EMBL" id="DS113324">
    <property type="protein sequence ID" value="EAY11149.1"/>
    <property type="molecule type" value="Genomic_DNA"/>
</dbReference>
<dbReference type="VEuPathDB" id="TrichDB:TVAGG3_0973950"/>
<dbReference type="AlphaFoldDB" id="A2E831"/>
<dbReference type="VEuPathDB" id="TrichDB:TVAG_498430"/>
<proteinExistence type="predicted"/>
<feature type="region of interest" description="Disordered" evidence="1">
    <location>
        <begin position="434"/>
        <end position="482"/>
    </location>
</feature>
<feature type="transmembrane region" description="Helical" evidence="2">
    <location>
        <begin position="37"/>
        <end position="54"/>
    </location>
</feature>